<dbReference type="GO" id="GO:0010181">
    <property type="term" value="F:FMN binding"/>
    <property type="evidence" value="ECO:0007669"/>
    <property type="project" value="TreeGrafter"/>
</dbReference>
<evidence type="ECO:0000259" key="2">
    <source>
        <dbReference type="Pfam" id="PF03358"/>
    </source>
</evidence>
<gene>
    <name evidence="3" type="primary">azo1_2</name>
    <name evidence="3" type="ORF">PAESOLCIP111_04407</name>
</gene>
<evidence type="ECO:0000256" key="1">
    <source>
        <dbReference type="ARBA" id="ARBA00009428"/>
    </source>
</evidence>
<evidence type="ECO:0000313" key="3">
    <source>
        <dbReference type="EMBL" id="CAG7643014.1"/>
    </source>
</evidence>
<name>A0A916K5U9_9BACL</name>
<comment type="caution">
    <text evidence="3">The sequence shown here is derived from an EMBL/GenBank/DDBJ whole genome shotgun (WGS) entry which is preliminary data.</text>
</comment>
<organism evidence="3 4">
    <name type="scientific">Paenibacillus solanacearum</name>
    <dbReference type="NCBI Taxonomy" id="2048548"/>
    <lineage>
        <taxon>Bacteria</taxon>
        <taxon>Bacillati</taxon>
        <taxon>Bacillota</taxon>
        <taxon>Bacilli</taxon>
        <taxon>Bacillales</taxon>
        <taxon>Paenibacillaceae</taxon>
        <taxon>Paenibacillus</taxon>
    </lineage>
</organism>
<dbReference type="EC" id="1.7.1.17" evidence="3"/>
<dbReference type="InterPro" id="IPR005025">
    <property type="entry name" value="FMN_Rdtase-like_dom"/>
</dbReference>
<evidence type="ECO:0000313" key="4">
    <source>
        <dbReference type="Proteomes" id="UP000693672"/>
    </source>
</evidence>
<dbReference type="GO" id="GO:0016491">
    <property type="term" value="F:oxidoreductase activity"/>
    <property type="evidence" value="ECO:0007669"/>
    <property type="project" value="UniProtKB-KW"/>
</dbReference>
<protein>
    <submittedName>
        <fullName evidence="3">FMN-dependent NADPH-azoreductase</fullName>
        <ecNumber evidence="3">1.7.1.17</ecNumber>
    </submittedName>
</protein>
<sequence>MNITLIAGSNRLGAASTSLLRYMETLLNDRQVTVALIDLRELPLPLFSPDMPELPPDVHRLLEAVTLADGLVIATPEYHGSISGVLKNALDYMNAGHVAGKPVLSVSSAGGPLGVSSLLQLQSIVRNLHGVNCPEWMSIGMGSGRFDAEGCPIDEGIRSRAESAVEQLLNLTRLLMASKATKAAFTA</sequence>
<dbReference type="PANTHER" id="PTHR30543">
    <property type="entry name" value="CHROMATE REDUCTASE"/>
    <property type="match status" value="1"/>
</dbReference>
<comment type="similarity">
    <text evidence="1">Belongs to the azoreductase type 2 family.</text>
</comment>
<dbReference type="GO" id="GO:0005829">
    <property type="term" value="C:cytosol"/>
    <property type="evidence" value="ECO:0007669"/>
    <property type="project" value="TreeGrafter"/>
</dbReference>
<dbReference type="EMBL" id="CAJVAS010000024">
    <property type="protein sequence ID" value="CAG7643014.1"/>
    <property type="molecule type" value="Genomic_DNA"/>
</dbReference>
<dbReference type="Proteomes" id="UP000693672">
    <property type="component" value="Unassembled WGS sequence"/>
</dbReference>
<accession>A0A916K5U9</accession>
<reference evidence="3" key="1">
    <citation type="submission" date="2021-06" db="EMBL/GenBank/DDBJ databases">
        <authorList>
            <person name="Criscuolo A."/>
        </authorList>
    </citation>
    <scope>NUCLEOTIDE SEQUENCE</scope>
    <source>
        <strain evidence="3">CIP111600</strain>
    </source>
</reference>
<dbReference type="RefSeq" id="WP_218094132.1">
    <property type="nucleotide sequence ID" value="NZ_CAJVAS010000024.1"/>
</dbReference>
<dbReference type="InterPro" id="IPR050712">
    <property type="entry name" value="NAD(P)H-dep_reductase"/>
</dbReference>
<dbReference type="AlphaFoldDB" id="A0A916K5U9"/>
<keyword evidence="4" id="KW-1185">Reference proteome</keyword>
<proteinExistence type="inferred from homology"/>
<dbReference type="Pfam" id="PF03358">
    <property type="entry name" value="FMN_red"/>
    <property type="match status" value="1"/>
</dbReference>
<dbReference type="PANTHER" id="PTHR30543:SF21">
    <property type="entry name" value="NAD(P)H-DEPENDENT FMN REDUCTASE LOT6"/>
    <property type="match status" value="1"/>
</dbReference>
<keyword evidence="3" id="KW-0560">Oxidoreductase</keyword>
<feature type="domain" description="NADPH-dependent FMN reductase-like" evidence="2">
    <location>
        <begin position="1"/>
        <end position="141"/>
    </location>
</feature>